<evidence type="ECO:0000256" key="13">
    <source>
        <dbReference type="HAMAP-Rule" id="MF_01395"/>
    </source>
</evidence>
<keyword evidence="10 13" id="KW-0443">Lipid metabolism</keyword>
<comment type="subunit">
    <text evidence="13">Acetyl-CoA carboxylase is a heterohexamer composed of biotin carboxyl carrier protein (AccB), biotin carboxylase (AccC) and two subunits each of ACCase subunit alpha (AccA) and ACCase subunit beta (AccD).</text>
</comment>
<keyword evidence="9 13" id="KW-0067">ATP-binding</keyword>
<keyword evidence="8 13" id="KW-0862">Zinc</keyword>
<dbReference type="PROSITE" id="PS50980">
    <property type="entry name" value="COA_CT_NTER"/>
    <property type="match status" value="1"/>
</dbReference>
<organism evidence="15 16">
    <name type="scientific">Pendulispora albinea</name>
    <dbReference type="NCBI Taxonomy" id="2741071"/>
    <lineage>
        <taxon>Bacteria</taxon>
        <taxon>Pseudomonadati</taxon>
        <taxon>Myxococcota</taxon>
        <taxon>Myxococcia</taxon>
        <taxon>Myxococcales</taxon>
        <taxon>Sorangiineae</taxon>
        <taxon>Pendulisporaceae</taxon>
        <taxon>Pendulispora</taxon>
    </lineage>
</organism>
<evidence type="ECO:0000313" key="16">
    <source>
        <dbReference type="Proteomes" id="UP001370348"/>
    </source>
</evidence>
<evidence type="ECO:0000256" key="1">
    <source>
        <dbReference type="ARBA" id="ARBA00004496"/>
    </source>
</evidence>
<feature type="domain" description="CoA carboxyltransferase N-terminal" evidence="14">
    <location>
        <begin position="23"/>
        <end position="292"/>
    </location>
</feature>
<evidence type="ECO:0000256" key="8">
    <source>
        <dbReference type="ARBA" id="ARBA00022833"/>
    </source>
</evidence>
<evidence type="ECO:0000256" key="10">
    <source>
        <dbReference type="ARBA" id="ARBA00023098"/>
    </source>
</evidence>
<evidence type="ECO:0000259" key="14">
    <source>
        <dbReference type="PROSITE" id="PS50980"/>
    </source>
</evidence>
<evidence type="ECO:0000256" key="4">
    <source>
        <dbReference type="ARBA" id="ARBA00022723"/>
    </source>
</evidence>
<dbReference type="InterPro" id="IPR029045">
    <property type="entry name" value="ClpP/crotonase-like_dom_sf"/>
</dbReference>
<name>A0ABZ2MCY6_9BACT</name>
<dbReference type="Pfam" id="PF01039">
    <property type="entry name" value="Carboxyl_trans"/>
    <property type="match status" value="1"/>
</dbReference>
<dbReference type="GO" id="GO:0003989">
    <property type="term" value="F:acetyl-CoA carboxylase activity"/>
    <property type="evidence" value="ECO:0007669"/>
    <property type="project" value="UniProtKB-EC"/>
</dbReference>
<dbReference type="EC" id="2.1.3.15" evidence="13"/>
<evidence type="ECO:0000256" key="3">
    <source>
        <dbReference type="ARBA" id="ARBA00022679"/>
    </source>
</evidence>
<evidence type="ECO:0000256" key="6">
    <source>
        <dbReference type="ARBA" id="ARBA00022771"/>
    </source>
</evidence>
<dbReference type="InterPro" id="IPR034733">
    <property type="entry name" value="AcCoA_carboxyl_beta"/>
</dbReference>
<keyword evidence="13" id="KW-0963">Cytoplasm</keyword>
<reference evidence="15 16" key="1">
    <citation type="submission" date="2021-12" db="EMBL/GenBank/DDBJ databases">
        <title>Discovery of the Pendulisporaceae a myxobacterial family with distinct sporulation behavior and unique specialized metabolism.</title>
        <authorList>
            <person name="Garcia R."/>
            <person name="Popoff A."/>
            <person name="Bader C.D."/>
            <person name="Loehr J."/>
            <person name="Walesch S."/>
            <person name="Walt C."/>
            <person name="Boldt J."/>
            <person name="Bunk B."/>
            <person name="Haeckl F.J.F.P.J."/>
            <person name="Gunesch A.P."/>
            <person name="Birkelbach J."/>
            <person name="Nuebel U."/>
            <person name="Pietschmann T."/>
            <person name="Bach T."/>
            <person name="Mueller R."/>
        </authorList>
    </citation>
    <scope>NUCLEOTIDE SEQUENCE [LARGE SCALE GENOMIC DNA]</scope>
    <source>
        <strain evidence="15 16">MSr11954</strain>
    </source>
</reference>
<dbReference type="PANTHER" id="PTHR42995:SF5">
    <property type="entry name" value="ACETYL-COENZYME A CARBOXYLASE CARBOXYL TRANSFERASE SUBUNIT BETA, CHLOROPLASTIC"/>
    <property type="match status" value="1"/>
</dbReference>
<dbReference type="Proteomes" id="UP001370348">
    <property type="component" value="Chromosome"/>
</dbReference>
<comment type="pathway">
    <text evidence="13">Lipid metabolism; malonyl-CoA biosynthesis; malonyl-CoA from acetyl-CoA: step 1/1.</text>
</comment>
<protein>
    <recommendedName>
        <fullName evidence="13">Acetyl-coenzyme A carboxylase carboxyl transferase subunit beta</fullName>
        <shortName evidence="13">ACCase subunit beta</shortName>
        <shortName evidence="13">Acetyl-CoA carboxylase carboxyltransferase subunit beta</shortName>
        <ecNumber evidence="13">2.1.3.15</ecNumber>
    </recommendedName>
</protein>
<dbReference type="InterPro" id="IPR011762">
    <property type="entry name" value="COA_CT_N"/>
</dbReference>
<feature type="zinc finger region" description="C4-type" evidence="13">
    <location>
        <begin position="27"/>
        <end position="49"/>
    </location>
</feature>
<sequence>MDWPTRKTSELDASEKKSFGKGVFRKCDGCGATIPTETLFANFEVCPDCGQHHKLAAPRWRDLLLDNGELEEWDAHLKPADPLQFSDGKPYGERITATQKASKAAEAIEIGHGSIGGRPIAWGAFLFGFMGGSMGSVVGEKIARLFERATSSRLPVVLLQSSGGARMQEGILSLMQMAKTVAALERHRTARLPYISVLLHPTTGGVAASFALLGDVNIAEPKALIGFAGPRVIETTIRQKLPEGFQRSEFLLEHGMVDRITSRLEMKNELALVLGHLAPFSLPFARPRPDGASRPRPDGAAE</sequence>
<keyword evidence="11 13" id="KW-0275">Fatty acid biosynthesis</keyword>
<dbReference type="InterPro" id="IPR000438">
    <property type="entry name" value="Acetyl_CoA_COase_Trfase_b_su"/>
</dbReference>
<proteinExistence type="inferred from homology"/>
<dbReference type="NCBIfam" id="TIGR00515">
    <property type="entry name" value="accD"/>
    <property type="match status" value="1"/>
</dbReference>
<evidence type="ECO:0000256" key="11">
    <source>
        <dbReference type="ARBA" id="ARBA00023160"/>
    </source>
</evidence>
<dbReference type="PRINTS" id="PR01070">
    <property type="entry name" value="ACCCTRFRASEB"/>
</dbReference>
<evidence type="ECO:0000256" key="5">
    <source>
        <dbReference type="ARBA" id="ARBA00022741"/>
    </source>
</evidence>
<comment type="cofactor">
    <cofactor evidence="13">
        <name>Zn(2+)</name>
        <dbReference type="ChEBI" id="CHEBI:29105"/>
    </cofactor>
    <text evidence="13">Binds 1 zinc ion per subunit.</text>
</comment>
<comment type="function">
    <text evidence="12 13">Component of the acetyl coenzyme A carboxylase (ACC) complex. Biotin carboxylase (BC) catalyzes the carboxylation of biotin on its carrier protein (BCCP) and then the CO(2) group is transferred by the transcarboxylase to acetyl-CoA to form malonyl-CoA.</text>
</comment>
<dbReference type="Gene3D" id="3.90.226.10">
    <property type="entry name" value="2-enoyl-CoA Hydratase, Chain A, domain 1"/>
    <property type="match status" value="1"/>
</dbReference>
<evidence type="ECO:0000256" key="9">
    <source>
        <dbReference type="ARBA" id="ARBA00022840"/>
    </source>
</evidence>
<evidence type="ECO:0000313" key="15">
    <source>
        <dbReference type="EMBL" id="WXB20356.1"/>
    </source>
</evidence>
<dbReference type="InterPro" id="IPR041010">
    <property type="entry name" value="Znf-ACC"/>
</dbReference>
<keyword evidence="5 13" id="KW-0547">Nucleotide-binding</keyword>
<comment type="subcellular location">
    <subcellularLocation>
        <location evidence="1 13">Cytoplasm</location>
    </subcellularLocation>
</comment>
<feature type="binding site" evidence="13">
    <location>
        <position position="46"/>
    </location>
    <ligand>
        <name>Zn(2+)</name>
        <dbReference type="ChEBI" id="CHEBI:29105"/>
    </ligand>
</feature>
<dbReference type="SUPFAM" id="SSF52096">
    <property type="entry name" value="ClpP/crotonase"/>
    <property type="match status" value="1"/>
</dbReference>
<keyword evidence="7 13" id="KW-0276">Fatty acid metabolism</keyword>
<dbReference type="EMBL" id="CP089984">
    <property type="protein sequence ID" value="WXB20356.1"/>
    <property type="molecule type" value="Genomic_DNA"/>
</dbReference>
<evidence type="ECO:0000256" key="12">
    <source>
        <dbReference type="ARBA" id="ARBA00025280"/>
    </source>
</evidence>
<keyword evidence="2 13" id="KW-0444">Lipid biosynthesis</keyword>
<keyword evidence="3 13" id="KW-0808">Transferase</keyword>
<feature type="binding site" evidence="13">
    <location>
        <position position="49"/>
    </location>
    <ligand>
        <name>Zn(2+)</name>
        <dbReference type="ChEBI" id="CHEBI:29105"/>
    </ligand>
</feature>
<evidence type="ECO:0000256" key="2">
    <source>
        <dbReference type="ARBA" id="ARBA00022516"/>
    </source>
</evidence>
<comment type="catalytic activity">
    <reaction evidence="13">
        <text>N(6)-carboxybiotinyl-L-lysyl-[protein] + acetyl-CoA = N(6)-biotinyl-L-lysyl-[protein] + malonyl-CoA</text>
        <dbReference type="Rhea" id="RHEA:54728"/>
        <dbReference type="Rhea" id="RHEA-COMP:10505"/>
        <dbReference type="Rhea" id="RHEA-COMP:10506"/>
        <dbReference type="ChEBI" id="CHEBI:57288"/>
        <dbReference type="ChEBI" id="CHEBI:57384"/>
        <dbReference type="ChEBI" id="CHEBI:83144"/>
        <dbReference type="ChEBI" id="CHEBI:83145"/>
        <dbReference type="EC" id="2.1.3.15"/>
    </reaction>
</comment>
<gene>
    <name evidence="13 15" type="primary">accD</name>
    <name evidence="15" type="ORF">LZC94_07095</name>
</gene>
<keyword evidence="6 13" id="KW-0863">Zinc-finger</keyword>
<evidence type="ECO:0000256" key="7">
    <source>
        <dbReference type="ARBA" id="ARBA00022832"/>
    </source>
</evidence>
<feature type="binding site" evidence="13">
    <location>
        <position position="30"/>
    </location>
    <ligand>
        <name>Zn(2+)</name>
        <dbReference type="ChEBI" id="CHEBI:29105"/>
    </ligand>
</feature>
<keyword evidence="15" id="KW-0436">Ligase</keyword>
<keyword evidence="4 13" id="KW-0479">Metal-binding</keyword>
<comment type="similarity">
    <text evidence="13">Belongs to the AccD/PCCB family.</text>
</comment>
<dbReference type="PANTHER" id="PTHR42995">
    <property type="entry name" value="ACETYL-COENZYME A CARBOXYLASE CARBOXYL TRANSFERASE SUBUNIT BETA, CHLOROPLASTIC"/>
    <property type="match status" value="1"/>
</dbReference>
<feature type="binding site" evidence="13">
    <location>
        <position position="27"/>
    </location>
    <ligand>
        <name>Zn(2+)</name>
        <dbReference type="ChEBI" id="CHEBI:29105"/>
    </ligand>
</feature>
<dbReference type="RefSeq" id="WP_394829947.1">
    <property type="nucleotide sequence ID" value="NZ_CP089984.1"/>
</dbReference>
<dbReference type="Pfam" id="PF17848">
    <property type="entry name" value="Zn_ribbon_ACC"/>
    <property type="match status" value="1"/>
</dbReference>
<dbReference type="HAMAP" id="MF_01395">
    <property type="entry name" value="AcetylCoA_CT_beta"/>
    <property type="match status" value="1"/>
</dbReference>
<accession>A0ABZ2MCY6</accession>
<keyword evidence="16" id="KW-1185">Reference proteome</keyword>